<dbReference type="EMBL" id="FPBO01000052">
    <property type="protein sequence ID" value="SFV16458.1"/>
    <property type="molecule type" value="Genomic_DNA"/>
</dbReference>
<proteinExistence type="inferred from homology"/>
<dbReference type="NCBIfam" id="NF006600">
    <property type="entry name" value="PRK09140.1"/>
    <property type="match status" value="1"/>
</dbReference>
<dbReference type="InterPro" id="IPR000887">
    <property type="entry name" value="Aldlse_KDPG_KHG"/>
</dbReference>
<keyword evidence="7" id="KW-1185">Reference proteome</keyword>
<organism evidence="6 7">
    <name type="scientific">Pseudoduganella namucuonensis</name>
    <dbReference type="NCBI Taxonomy" id="1035707"/>
    <lineage>
        <taxon>Bacteria</taxon>
        <taxon>Pseudomonadati</taxon>
        <taxon>Pseudomonadota</taxon>
        <taxon>Betaproteobacteria</taxon>
        <taxon>Burkholderiales</taxon>
        <taxon>Oxalobacteraceae</taxon>
        <taxon>Telluria group</taxon>
        <taxon>Pseudoduganella</taxon>
    </lineage>
</organism>
<evidence type="ECO:0000313" key="6">
    <source>
        <dbReference type="EMBL" id="SFV16458.1"/>
    </source>
</evidence>
<evidence type="ECO:0000256" key="5">
    <source>
        <dbReference type="ARBA" id="ARBA00023277"/>
    </source>
</evidence>
<accession>A0A1I7M3F3</accession>
<evidence type="ECO:0000313" key="7">
    <source>
        <dbReference type="Proteomes" id="UP000199391"/>
    </source>
</evidence>
<dbReference type="AlphaFoldDB" id="A0A1I7M3F3"/>
<dbReference type="SUPFAM" id="SSF51569">
    <property type="entry name" value="Aldolase"/>
    <property type="match status" value="1"/>
</dbReference>
<sequence length="207" mass="21184">MNPNLFDPPLVAILRGLTPSEAPKVAEVLFGAGFRMLEVPLNRPNALECIAILASIKPGDAIVGGGTMLTHADVDAVYSAGGRLMVAPNCHRAVISHAAGLQMVCAPGVATPTEAFDALDAGAQVLKVFPAEMVGPAGLKAMKTVLPPEVPLWPVGGISPDNMAGWVAAGANGFGIGGALYAPGMAPTTLQRQAEAFIAAWRARRAA</sequence>
<comment type="pathway">
    <text evidence="1">Carbohydrate acid metabolism.</text>
</comment>
<evidence type="ECO:0000256" key="4">
    <source>
        <dbReference type="ARBA" id="ARBA00023239"/>
    </source>
</evidence>
<reference evidence="7" key="1">
    <citation type="submission" date="2016-10" db="EMBL/GenBank/DDBJ databases">
        <authorList>
            <person name="Varghese N."/>
            <person name="Submissions S."/>
        </authorList>
    </citation>
    <scope>NUCLEOTIDE SEQUENCE [LARGE SCALE GENOMIC DNA]</scope>
    <source>
        <strain evidence="7">CGMCC 1.11014</strain>
    </source>
</reference>
<comment type="subunit">
    <text evidence="3">Homotrimer.</text>
</comment>
<dbReference type="PANTHER" id="PTHR30246:SF1">
    <property type="entry name" value="2-DEHYDRO-3-DEOXY-6-PHOSPHOGALACTONATE ALDOLASE-RELATED"/>
    <property type="match status" value="1"/>
</dbReference>
<comment type="similarity">
    <text evidence="2">Belongs to the KHG/KDPG aldolase family.</text>
</comment>
<dbReference type="Proteomes" id="UP000199391">
    <property type="component" value="Unassembled WGS sequence"/>
</dbReference>
<dbReference type="RefSeq" id="WP_093560830.1">
    <property type="nucleotide sequence ID" value="NZ_FPBO01000052.1"/>
</dbReference>
<evidence type="ECO:0000256" key="1">
    <source>
        <dbReference type="ARBA" id="ARBA00004761"/>
    </source>
</evidence>
<evidence type="ECO:0000256" key="3">
    <source>
        <dbReference type="ARBA" id="ARBA00011233"/>
    </source>
</evidence>
<dbReference type="Gene3D" id="3.20.20.70">
    <property type="entry name" value="Aldolase class I"/>
    <property type="match status" value="1"/>
</dbReference>
<keyword evidence="5" id="KW-0119">Carbohydrate metabolism</keyword>
<dbReference type="OrthoDB" id="8590323at2"/>
<name>A0A1I7M3F3_9BURK</name>
<protein>
    <submittedName>
        <fullName evidence="6">2-dehydro-3-deoxyphosphogalactonate aldolase</fullName>
    </submittedName>
</protein>
<dbReference type="PANTHER" id="PTHR30246">
    <property type="entry name" value="2-KETO-3-DEOXY-6-PHOSPHOGLUCONATE ALDOLASE"/>
    <property type="match status" value="1"/>
</dbReference>
<keyword evidence="4" id="KW-0456">Lyase</keyword>
<evidence type="ECO:0000256" key="2">
    <source>
        <dbReference type="ARBA" id="ARBA00006906"/>
    </source>
</evidence>
<dbReference type="GO" id="GO:0016829">
    <property type="term" value="F:lyase activity"/>
    <property type="evidence" value="ECO:0007669"/>
    <property type="project" value="UniProtKB-KW"/>
</dbReference>
<dbReference type="InterPro" id="IPR013785">
    <property type="entry name" value="Aldolase_TIM"/>
</dbReference>
<gene>
    <name evidence="6" type="ORF">SAMN05216552_105213</name>
</gene>
<dbReference type="CDD" id="cd00452">
    <property type="entry name" value="KDPG_aldolase"/>
    <property type="match status" value="1"/>
</dbReference>
<dbReference type="Pfam" id="PF01081">
    <property type="entry name" value="Aldolase"/>
    <property type="match status" value="1"/>
</dbReference>
<dbReference type="STRING" id="1035707.SAMN05216552_105213"/>